<dbReference type="EMBL" id="AFYH01160862">
    <property type="status" value="NOT_ANNOTATED_CDS"/>
    <property type="molecule type" value="Genomic_DNA"/>
</dbReference>
<evidence type="ECO:0000256" key="1">
    <source>
        <dbReference type="SAM" id="MobiDB-lite"/>
    </source>
</evidence>
<feature type="region of interest" description="Disordered" evidence="1">
    <location>
        <begin position="77"/>
        <end position="110"/>
    </location>
</feature>
<proteinExistence type="predicted"/>
<evidence type="ECO:0000313" key="3">
    <source>
        <dbReference type="Proteomes" id="UP000008672"/>
    </source>
</evidence>
<reference evidence="3" key="1">
    <citation type="submission" date="2011-08" db="EMBL/GenBank/DDBJ databases">
        <title>The draft genome of Latimeria chalumnae.</title>
        <authorList>
            <person name="Di Palma F."/>
            <person name="Alfoldi J."/>
            <person name="Johnson J."/>
            <person name="Berlin A."/>
            <person name="Gnerre S."/>
            <person name="Jaffe D."/>
            <person name="MacCallum I."/>
            <person name="Young S."/>
            <person name="Walker B.J."/>
            <person name="Lander E."/>
            <person name="Lindblad-Toh K."/>
        </authorList>
    </citation>
    <scope>NUCLEOTIDE SEQUENCE [LARGE SCALE GENOMIC DNA]</scope>
    <source>
        <strain evidence="3">Wild caught</strain>
    </source>
</reference>
<dbReference type="GeneTree" id="ENSGT00940000161440"/>
<dbReference type="Pfam" id="PF13671">
    <property type="entry name" value="AAA_33"/>
    <property type="match status" value="1"/>
</dbReference>
<dbReference type="InParanoid" id="H3ALK5"/>
<reference evidence="2" key="2">
    <citation type="submission" date="2025-08" db="UniProtKB">
        <authorList>
            <consortium name="Ensembl"/>
        </authorList>
    </citation>
    <scope>IDENTIFICATION</scope>
</reference>
<dbReference type="FunCoup" id="H3ALK5">
    <property type="interactions" value="1258"/>
</dbReference>
<dbReference type="EMBL" id="AFYH01160864">
    <property type="status" value="NOT_ANNOTATED_CDS"/>
    <property type="molecule type" value="Genomic_DNA"/>
</dbReference>
<dbReference type="Ensembl" id="ENSLACT00000010605.1">
    <property type="protein sequence ID" value="ENSLACP00000010526.1"/>
    <property type="gene ID" value="ENSLACG00000009275.1"/>
</dbReference>
<gene>
    <name evidence="2" type="primary">N4BP2L2</name>
</gene>
<feature type="region of interest" description="Disordered" evidence="1">
    <location>
        <begin position="1"/>
        <end position="23"/>
    </location>
</feature>
<organism evidence="2 3">
    <name type="scientific">Latimeria chalumnae</name>
    <name type="common">Coelacanth</name>
    <dbReference type="NCBI Taxonomy" id="7897"/>
    <lineage>
        <taxon>Eukaryota</taxon>
        <taxon>Metazoa</taxon>
        <taxon>Chordata</taxon>
        <taxon>Craniata</taxon>
        <taxon>Vertebrata</taxon>
        <taxon>Euteleostomi</taxon>
        <taxon>Coelacanthiformes</taxon>
        <taxon>Coelacanthidae</taxon>
        <taxon>Latimeria</taxon>
    </lineage>
</organism>
<evidence type="ECO:0000313" key="2">
    <source>
        <dbReference type="Ensembl" id="ENSLACP00000010526.1"/>
    </source>
</evidence>
<dbReference type="InterPro" id="IPR027417">
    <property type="entry name" value="P-loop_NTPase"/>
</dbReference>
<keyword evidence="3" id="KW-1185">Reference proteome</keyword>
<dbReference type="GO" id="GO:0005634">
    <property type="term" value="C:nucleus"/>
    <property type="evidence" value="ECO:0007669"/>
    <property type="project" value="TreeGrafter"/>
</dbReference>
<dbReference type="EMBL" id="AFYH01160863">
    <property type="status" value="NOT_ANNOTATED_CDS"/>
    <property type="molecule type" value="Genomic_DNA"/>
</dbReference>
<dbReference type="Proteomes" id="UP000008672">
    <property type="component" value="Unassembled WGS sequence"/>
</dbReference>
<dbReference type="Bgee" id="ENSLACG00000009275">
    <property type="expression patterns" value="Expressed in post-anal tail muscle and 5 other cell types or tissues"/>
</dbReference>
<dbReference type="InterPro" id="IPR026302">
    <property type="entry name" value="NEDD4-bd_p2"/>
</dbReference>
<dbReference type="SUPFAM" id="SSF52540">
    <property type="entry name" value="P-loop containing nucleoside triphosphate hydrolases"/>
    <property type="match status" value="1"/>
</dbReference>
<dbReference type="AlphaFoldDB" id="H3ALK5"/>
<dbReference type="GO" id="GO:0000122">
    <property type="term" value="P:negative regulation of transcription by RNA polymerase II"/>
    <property type="evidence" value="ECO:0007669"/>
    <property type="project" value="TreeGrafter"/>
</dbReference>
<feature type="compositionally biased region" description="Basic and acidic residues" evidence="1">
    <location>
        <begin position="77"/>
        <end position="89"/>
    </location>
</feature>
<dbReference type="PANTHER" id="PTHR13308">
    <property type="entry name" value="NEDD4-BINDING PROTEIN 2-LIKE 1"/>
    <property type="match status" value="1"/>
</dbReference>
<reference evidence="2" key="3">
    <citation type="submission" date="2025-09" db="UniProtKB">
        <authorList>
            <consortium name="Ensembl"/>
        </authorList>
    </citation>
    <scope>IDENTIFICATION</scope>
</reference>
<dbReference type="GO" id="GO:0003714">
    <property type="term" value="F:transcription corepressor activity"/>
    <property type="evidence" value="ECO:0007669"/>
    <property type="project" value="TreeGrafter"/>
</dbReference>
<dbReference type="PANTHER" id="PTHR13308:SF23">
    <property type="entry name" value="NEDD4-BINDING PROTEIN 2-LIKE 2"/>
    <property type="match status" value="1"/>
</dbReference>
<name>H3ALK5_LATCH</name>
<dbReference type="eggNOG" id="KOG2401">
    <property type="taxonomic scope" value="Eukaryota"/>
</dbReference>
<dbReference type="Gene3D" id="3.40.50.300">
    <property type="entry name" value="P-loop containing nucleotide triphosphate hydrolases"/>
    <property type="match status" value="1"/>
</dbReference>
<protein>
    <submittedName>
        <fullName evidence="2">NEDD4 binding protein 2 like 2</fullName>
    </submittedName>
</protein>
<sequence>MPTVEGNSKHLEEDGQNSSEPYYKKLKSDEHYSAECSENRFSTEDYCKTGTDELQQRLLAQLRGKKSKMKEHHYTCELTKERSERRKSDPTGLVKQNVTEEHERSSSTTASCKTDLIGYNINAVFIGPRQKGENFKEHCVQTGVERKCELSVALNSNTEDKEEGPRTKREIEDELNQFYEEIKELESDPNVTSNSESENSFLGTEKIESVGYLSTAANNYNDWKLKSRDVDKPDFYSENRQNHSCPKQYSDDRASGWQQWRPGYLENGQADAAHWNNSPPPFRPEWQPMQSFIVPQGPRLPRFNGPLYHQRPCAPPHALNNFCPPNLGQFGFHENAGNEKWNCAESFENRIYGFHGAGVGNCRIQSPETSYNDQPGINNSGFYEDREKAWTEPRRGNDPPAQQYHLENPYRDDHVRPHLKVLILMRGVPGSGKSTLAQEVLAQHANEGLVLSTDDYFYHNGYSFDGKLLGDAHEWNQNRARDAMNHGRSPIVIDNTNTQAWEMKPYVGMALERGYGVEFHEPHTWWKFDPVELEKRNKHNVPREKIIQMMERFERPISIDIVMNSVQPPHKSSIRPPLQQRQRWGKFIDSGITDNR</sequence>
<dbReference type="STRING" id="7897.ENSLACP00000010526"/>
<dbReference type="OMA" id="VHPFRNG"/>
<accession>H3ALK5</accession>
<dbReference type="HOGENOM" id="CLU_006655_0_0_1"/>